<dbReference type="EMBL" id="KV440972">
    <property type="protein sequence ID" value="OAD79831.1"/>
    <property type="molecule type" value="Genomic_DNA"/>
</dbReference>
<proteinExistence type="predicted"/>
<accession>A0A167QKC0</accession>
<dbReference type="Proteomes" id="UP000077315">
    <property type="component" value="Unassembled WGS sequence"/>
</dbReference>
<dbReference type="RefSeq" id="XP_018297871.1">
    <property type="nucleotide sequence ID" value="XM_018433606.1"/>
</dbReference>
<feature type="region of interest" description="Disordered" evidence="1">
    <location>
        <begin position="22"/>
        <end position="48"/>
    </location>
</feature>
<dbReference type="AlphaFoldDB" id="A0A167QKC0"/>
<dbReference type="VEuPathDB" id="FungiDB:PHYBLDRAFT_157352"/>
<sequence>MQRNLNGSRQEDLKEIHQMLLSKEEEDRASTCQADSVPGKKKYTSSSSNYSPFHRGVYFKGIYTKEQRKTLH</sequence>
<evidence type="ECO:0000256" key="1">
    <source>
        <dbReference type="SAM" id="MobiDB-lite"/>
    </source>
</evidence>
<evidence type="ECO:0000313" key="3">
    <source>
        <dbReference type="Proteomes" id="UP000077315"/>
    </source>
</evidence>
<protein>
    <submittedName>
        <fullName evidence="2">Uncharacterized protein</fullName>
    </submittedName>
</protein>
<organism evidence="2 3">
    <name type="scientific">Phycomyces blakesleeanus (strain ATCC 8743b / DSM 1359 / FGSC 10004 / NBRC 33097 / NRRL 1555)</name>
    <dbReference type="NCBI Taxonomy" id="763407"/>
    <lineage>
        <taxon>Eukaryota</taxon>
        <taxon>Fungi</taxon>
        <taxon>Fungi incertae sedis</taxon>
        <taxon>Mucoromycota</taxon>
        <taxon>Mucoromycotina</taxon>
        <taxon>Mucoromycetes</taxon>
        <taxon>Mucorales</taxon>
        <taxon>Phycomycetaceae</taxon>
        <taxon>Phycomyces</taxon>
    </lineage>
</organism>
<dbReference type="GeneID" id="28994512"/>
<gene>
    <name evidence="2" type="ORF">PHYBLDRAFT_157352</name>
</gene>
<evidence type="ECO:0000313" key="2">
    <source>
        <dbReference type="EMBL" id="OAD79831.1"/>
    </source>
</evidence>
<keyword evidence="3" id="KW-1185">Reference proteome</keyword>
<dbReference type="InParanoid" id="A0A167QKC0"/>
<reference evidence="3" key="1">
    <citation type="submission" date="2015-06" db="EMBL/GenBank/DDBJ databases">
        <title>Expansion of signal transduction pathways in fungi by whole-genome duplication.</title>
        <authorList>
            <consortium name="DOE Joint Genome Institute"/>
            <person name="Corrochano L.M."/>
            <person name="Kuo A."/>
            <person name="Marcet-Houben M."/>
            <person name="Polaino S."/>
            <person name="Salamov A."/>
            <person name="Villalobos J.M."/>
            <person name="Alvarez M.I."/>
            <person name="Avalos J."/>
            <person name="Benito E.P."/>
            <person name="Benoit I."/>
            <person name="Burger G."/>
            <person name="Camino L.P."/>
            <person name="Canovas D."/>
            <person name="Cerda-Olmedo E."/>
            <person name="Cheng J.-F."/>
            <person name="Dominguez A."/>
            <person name="Elias M."/>
            <person name="Eslava A.P."/>
            <person name="Glaser F."/>
            <person name="Grimwood J."/>
            <person name="Gutierrez G."/>
            <person name="Heitman J."/>
            <person name="Henrissat B."/>
            <person name="Iturriaga E.A."/>
            <person name="Lang B.F."/>
            <person name="Lavin J.L."/>
            <person name="Lee S."/>
            <person name="Li W."/>
            <person name="Lindquist E."/>
            <person name="Lopez-Garcia S."/>
            <person name="Luque E.M."/>
            <person name="Marcos A.T."/>
            <person name="Martin J."/>
            <person name="McCluskey K."/>
            <person name="Medina H.R."/>
            <person name="Miralles-Duran A."/>
            <person name="Miyazaki A."/>
            <person name="Munoz-Torres E."/>
            <person name="Oguiza J.A."/>
            <person name="Ohm R."/>
            <person name="Olmedo M."/>
            <person name="Orejas M."/>
            <person name="Ortiz-Castellanos L."/>
            <person name="Pisabarro A.G."/>
            <person name="Rodriguez-Romero J."/>
            <person name="Ruiz-Herrera J."/>
            <person name="Ruiz-Vazquez R."/>
            <person name="Sanz C."/>
            <person name="Schackwitz W."/>
            <person name="Schmutz J."/>
            <person name="Shahriari M."/>
            <person name="Shelest E."/>
            <person name="Silva-Franco F."/>
            <person name="Soanes D."/>
            <person name="Syed K."/>
            <person name="Tagua V.G."/>
            <person name="Talbot N.J."/>
            <person name="Thon M."/>
            <person name="De vries R.P."/>
            <person name="Wiebenga A."/>
            <person name="Yadav J.S."/>
            <person name="Braun E.L."/>
            <person name="Baker S."/>
            <person name="Garre V."/>
            <person name="Horwitz B."/>
            <person name="Torres-Martinez S."/>
            <person name="Idnurm A."/>
            <person name="Herrera-Estrella A."/>
            <person name="Gabaldon T."/>
            <person name="Grigoriev I.V."/>
        </authorList>
    </citation>
    <scope>NUCLEOTIDE SEQUENCE [LARGE SCALE GENOMIC DNA]</scope>
    <source>
        <strain evidence="3">NRRL 1555(-)</strain>
    </source>
</reference>
<feature type="non-terminal residue" evidence="2">
    <location>
        <position position="72"/>
    </location>
</feature>
<name>A0A167QKC0_PHYB8</name>